<dbReference type="PROSITE" id="PS50048">
    <property type="entry name" value="ZN2_CY6_FUNGAL_2"/>
    <property type="match status" value="1"/>
</dbReference>
<feature type="region of interest" description="Disordered" evidence="2">
    <location>
        <begin position="122"/>
        <end position="165"/>
    </location>
</feature>
<comment type="caution">
    <text evidence="4">The sequence shown here is derived from an EMBL/GenBank/DDBJ whole genome shotgun (WGS) entry which is preliminary data.</text>
</comment>
<feature type="compositionally biased region" description="Basic and acidic residues" evidence="2">
    <location>
        <begin position="336"/>
        <end position="351"/>
    </location>
</feature>
<dbReference type="CDD" id="cd00067">
    <property type="entry name" value="GAL4"/>
    <property type="match status" value="1"/>
</dbReference>
<evidence type="ECO:0000256" key="2">
    <source>
        <dbReference type="SAM" id="MobiDB-lite"/>
    </source>
</evidence>
<dbReference type="GO" id="GO:0008270">
    <property type="term" value="F:zinc ion binding"/>
    <property type="evidence" value="ECO:0007669"/>
    <property type="project" value="InterPro"/>
</dbReference>
<dbReference type="Gene3D" id="4.10.240.10">
    <property type="entry name" value="Zn(2)-C6 fungal-type DNA-binding domain"/>
    <property type="match status" value="1"/>
</dbReference>
<gene>
    <name evidence="4" type="ORF">CSOJ01_14876</name>
</gene>
<dbReference type="InterPro" id="IPR001138">
    <property type="entry name" value="Zn2Cys6_DnaBD"/>
</dbReference>
<accession>A0A8H6MJM6</accession>
<proteinExistence type="predicted"/>
<dbReference type="InterPro" id="IPR036864">
    <property type="entry name" value="Zn2-C6_fun-type_DNA-bd_sf"/>
</dbReference>
<evidence type="ECO:0000259" key="3">
    <source>
        <dbReference type="PROSITE" id="PS50048"/>
    </source>
</evidence>
<dbReference type="GO" id="GO:0000981">
    <property type="term" value="F:DNA-binding transcription factor activity, RNA polymerase II-specific"/>
    <property type="evidence" value="ECO:0007669"/>
    <property type="project" value="InterPro"/>
</dbReference>
<dbReference type="SMART" id="SM00066">
    <property type="entry name" value="GAL4"/>
    <property type="match status" value="1"/>
</dbReference>
<name>A0A8H6MJM6_9PEZI</name>
<organism evidence="4 5">
    <name type="scientific">Colletotrichum sojae</name>
    <dbReference type="NCBI Taxonomy" id="2175907"/>
    <lineage>
        <taxon>Eukaryota</taxon>
        <taxon>Fungi</taxon>
        <taxon>Dikarya</taxon>
        <taxon>Ascomycota</taxon>
        <taxon>Pezizomycotina</taxon>
        <taxon>Sordariomycetes</taxon>
        <taxon>Hypocreomycetidae</taxon>
        <taxon>Glomerellales</taxon>
        <taxon>Glomerellaceae</taxon>
        <taxon>Colletotrichum</taxon>
        <taxon>Colletotrichum orchidearum species complex</taxon>
    </lineage>
</organism>
<feature type="domain" description="Zn(2)-C6 fungal-type" evidence="3">
    <location>
        <begin position="15"/>
        <end position="53"/>
    </location>
</feature>
<evidence type="ECO:0000313" key="4">
    <source>
        <dbReference type="EMBL" id="KAF6789055.1"/>
    </source>
</evidence>
<dbReference type="SUPFAM" id="SSF57701">
    <property type="entry name" value="Zn2/Cys6 DNA-binding domain"/>
    <property type="match status" value="1"/>
</dbReference>
<protein>
    <recommendedName>
        <fullName evidence="3">Zn(2)-C6 fungal-type domain-containing protein</fullName>
    </recommendedName>
</protein>
<dbReference type="EMBL" id="WIGN01000544">
    <property type="protein sequence ID" value="KAF6789055.1"/>
    <property type="molecule type" value="Genomic_DNA"/>
</dbReference>
<dbReference type="AlphaFoldDB" id="A0A8H6MJM6"/>
<evidence type="ECO:0000256" key="1">
    <source>
        <dbReference type="ARBA" id="ARBA00023242"/>
    </source>
</evidence>
<feature type="compositionally biased region" description="Polar residues" evidence="2">
    <location>
        <begin position="145"/>
        <end position="165"/>
    </location>
</feature>
<feature type="region of interest" description="Disordered" evidence="2">
    <location>
        <begin position="317"/>
        <end position="351"/>
    </location>
</feature>
<dbReference type="Proteomes" id="UP000652219">
    <property type="component" value="Unassembled WGS sequence"/>
</dbReference>
<evidence type="ECO:0000313" key="5">
    <source>
        <dbReference type="Proteomes" id="UP000652219"/>
    </source>
</evidence>
<dbReference type="Pfam" id="PF00172">
    <property type="entry name" value="Zn_clus"/>
    <property type="match status" value="1"/>
</dbReference>
<reference evidence="4 5" key="1">
    <citation type="journal article" date="2020" name="Phytopathology">
        <title>Genome Sequence Resources of Colletotrichum truncatum, C. plurivorum, C. musicola, and C. sojae: Four Species Pathogenic to Soybean (Glycine max).</title>
        <authorList>
            <person name="Rogerio F."/>
            <person name="Boufleur T.R."/>
            <person name="Ciampi-Guillardi M."/>
            <person name="Sukno S.A."/>
            <person name="Thon M.R."/>
            <person name="Massola Junior N.S."/>
            <person name="Baroncelli R."/>
        </authorList>
    </citation>
    <scope>NUCLEOTIDE SEQUENCE [LARGE SCALE GENOMIC DNA]</scope>
    <source>
        <strain evidence="4 5">LFN0009</strain>
    </source>
</reference>
<keyword evidence="1" id="KW-0539">Nucleus</keyword>
<sequence length="513" mass="55566">MTGSPSDLHNPLRYACDRCHSQKLRCPRSDDSAKPKADVPCSRCRKAGALCVVSVRGRVGRPSKAASRNSTRTLPTALVTDVRVVPDHAEPGPVGADCEMDQPCTLSPGESIIDSHTMGMQPHPAALSQSPNAVVGGAEPDLASDVSSQTHQVSAAGQSEVGSQTSGTTYCDPFCVDIDTEIDFTTMFLPGNLADTLEPATEATTTQNNAAAELDEMMGDGSNPDHQGIFIFSSGESASDTAHHNDEASYAAGGLLSDKPTTPGFCSTTCYRNLQHLNDRIVSSIMRSTPASSIQQMQNDLIAFSGELIEAARESVPHFAGSSSPPPAGALTTTKADSHETSCHGERTRNSHLVGLEERKKDKRSLLGAQPWSRSVPHSAVIFLLLGCHTQILHLLEILVNKLWDQHHNPAQNRTGNTTSVGSLMEVSLTIHTVTYLLGHLHRALTIQAPQGSARVARPDFFVEIQDWEKPPASCNEWEDSLPGRAFREMRMREQWLTRRMNHLQHSVNKFDS</sequence>
<keyword evidence="5" id="KW-1185">Reference proteome</keyword>